<evidence type="ECO:0000256" key="4">
    <source>
        <dbReference type="ARBA" id="ARBA00022989"/>
    </source>
</evidence>
<dbReference type="InterPro" id="IPR001851">
    <property type="entry name" value="ABC_transp_permease"/>
</dbReference>
<dbReference type="RefSeq" id="WP_211326033.1">
    <property type="nucleotide sequence ID" value="NZ_BIFX01000001.1"/>
</dbReference>
<feature type="transmembrane region" description="Helical" evidence="6">
    <location>
        <begin position="60"/>
        <end position="79"/>
    </location>
</feature>
<comment type="caution">
    <text evidence="7">The sequence shown here is derived from an EMBL/GenBank/DDBJ whole genome shotgun (WGS) entry which is preliminary data.</text>
</comment>
<dbReference type="PANTHER" id="PTHR32196:SF15">
    <property type="entry name" value="SUGAR ABC TRANSPORTER PERMEASE PROTEIN"/>
    <property type="match status" value="1"/>
</dbReference>
<gene>
    <name evidence="7" type="ORF">EI42_01089</name>
</gene>
<dbReference type="GO" id="GO:0005886">
    <property type="term" value="C:plasma membrane"/>
    <property type="evidence" value="ECO:0007669"/>
    <property type="project" value="UniProtKB-SubCell"/>
</dbReference>
<dbReference type="GO" id="GO:0022857">
    <property type="term" value="F:transmembrane transporter activity"/>
    <property type="evidence" value="ECO:0007669"/>
    <property type="project" value="InterPro"/>
</dbReference>
<evidence type="ECO:0000256" key="6">
    <source>
        <dbReference type="SAM" id="Phobius"/>
    </source>
</evidence>
<keyword evidence="4 6" id="KW-1133">Transmembrane helix</keyword>
<dbReference type="CDD" id="cd06579">
    <property type="entry name" value="TM_PBP1_transp_AraH_like"/>
    <property type="match status" value="1"/>
</dbReference>
<organism evidence="7 8">
    <name type="scientific">Thermosporothrix hazakensis</name>
    <dbReference type="NCBI Taxonomy" id="644383"/>
    <lineage>
        <taxon>Bacteria</taxon>
        <taxon>Bacillati</taxon>
        <taxon>Chloroflexota</taxon>
        <taxon>Ktedonobacteria</taxon>
        <taxon>Ktedonobacterales</taxon>
        <taxon>Thermosporotrichaceae</taxon>
        <taxon>Thermosporothrix</taxon>
    </lineage>
</organism>
<keyword evidence="3 6" id="KW-0812">Transmembrane</keyword>
<feature type="transmembrane region" description="Helical" evidence="6">
    <location>
        <begin position="333"/>
        <end position="355"/>
    </location>
</feature>
<feature type="transmembrane region" description="Helical" evidence="6">
    <location>
        <begin position="230"/>
        <end position="248"/>
    </location>
</feature>
<accession>A0A326UB87</accession>
<evidence type="ECO:0000256" key="3">
    <source>
        <dbReference type="ARBA" id="ARBA00022692"/>
    </source>
</evidence>
<evidence type="ECO:0000256" key="5">
    <source>
        <dbReference type="ARBA" id="ARBA00023136"/>
    </source>
</evidence>
<dbReference type="EMBL" id="QKUF01000002">
    <property type="protein sequence ID" value="PZW34252.1"/>
    <property type="molecule type" value="Genomic_DNA"/>
</dbReference>
<feature type="transmembrane region" description="Helical" evidence="6">
    <location>
        <begin position="86"/>
        <end position="104"/>
    </location>
</feature>
<keyword evidence="2" id="KW-1003">Cell membrane</keyword>
<feature type="transmembrane region" description="Helical" evidence="6">
    <location>
        <begin position="254"/>
        <end position="276"/>
    </location>
</feature>
<keyword evidence="8" id="KW-1185">Reference proteome</keyword>
<feature type="transmembrane region" description="Helical" evidence="6">
    <location>
        <begin position="204"/>
        <end position="223"/>
    </location>
</feature>
<evidence type="ECO:0000313" key="8">
    <source>
        <dbReference type="Proteomes" id="UP000248806"/>
    </source>
</evidence>
<name>A0A326UB87_THEHA</name>
<proteinExistence type="predicted"/>
<feature type="transmembrane region" description="Helical" evidence="6">
    <location>
        <begin position="288"/>
        <end position="321"/>
    </location>
</feature>
<feature type="transmembrane region" description="Helical" evidence="6">
    <location>
        <begin position="110"/>
        <end position="132"/>
    </location>
</feature>
<reference evidence="7 8" key="1">
    <citation type="submission" date="2018-06" db="EMBL/GenBank/DDBJ databases">
        <title>Genomic Encyclopedia of Archaeal and Bacterial Type Strains, Phase II (KMG-II): from individual species to whole genera.</title>
        <authorList>
            <person name="Goeker M."/>
        </authorList>
    </citation>
    <scope>NUCLEOTIDE SEQUENCE [LARGE SCALE GENOMIC DNA]</scope>
    <source>
        <strain evidence="7 8">ATCC BAA-1881</strain>
    </source>
</reference>
<evidence type="ECO:0000313" key="7">
    <source>
        <dbReference type="EMBL" id="PZW34252.1"/>
    </source>
</evidence>
<keyword evidence="5 6" id="KW-0472">Membrane</keyword>
<comment type="subcellular location">
    <subcellularLocation>
        <location evidence="1">Cell membrane</location>
        <topology evidence="1">Multi-pass membrane protein</topology>
    </subcellularLocation>
</comment>
<sequence>MKTVATRKKGEMPTRKERSLPRMMASSRNLLLTLLFVVIFSFFSNTVLHFFNGYNIYQVSQQGVIIGLLAIGEALVIISGGGAIDLSVGSMLSLSGMILGYLHIVLGVNIWVSVICAVLVGGLLGAINGFLVSKLRIPPLIVTLATFYGYAALALQITGTRPLPDATQRNLPQSFPDAFVMLGNGNVQDIPWLSWIPRIGGQAIPFQVLLIFLPVVLITLFCLRKTIAGRYLYGVGTNALAARFAAIHVWNVRFWAYVASGLLAGIAAVIQTALSASATPNVGDGMNLQAITIAVLGGVSIAGGEGGILGIVLATLIVIFLNNGLGLQFGDAAGVWQLAALGLLLIGSVLFNEFLRRRLALKS</sequence>
<dbReference type="Pfam" id="PF02653">
    <property type="entry name" value="BPD_transp_2"/>
    <property type="match status" value="1"/>
</dbReference>
<evidence type="ECO:0000256" key="1">
    <source>
        <dbReference type="ARBA" id="ARBA00004651"/>
    </source>
</evidence>
<dbReference type="PANTHER" id="PTHR32196">
    <property type="entry name" value="ABC TRANSPORTER PERMEASE PROTEIN YPHD-RELATED-RELATED"/>
    <property type="match status" value="1"/>
</dbReference>
<dbReference type="AlphaFoldDB" id="A0A326UB87"/>
<feature type="transmembrane region" description="Helical" evidence="6">
    <location>
        <begin position="139"/>
        <end position="157"/>
    </location>
</feature>
<evidence type="ECO:0000256" key="2">
    <source>
        <dbReference type="ARBA" id="ARBA00022475"/>
    </source>
</evidence>
<dbReference type="Proteomes" id="UP000248806">
    <property type="component" value="Unassembled WGS sequence"/>
</dbReference>
<protein>
    <submittedName>
        <fullName evidence="7">Ribose transport system permease protein/erythritol transport system permease protein</fullName>
    </submittedName>
</protein>